<dbReference type="PROSITE" id="PS00409">
    <property type="entry name" value="PROKAR_NTER_METHYL"/>
    <property type="match status" value="1"/>
</dbReference>
<proteinExistence type="predicted"/>
<dbReference type="Pfam" id="PF07963">
    <property type="entry name" value="N_methyl"/>
    <property type="match status" value="1"/>
</dbReference>
<evidence type="ECO:0000256" key="1">
    <source>
        <dbReference type="ARBA" id="ARBA00004167"/>
    </source>
</evidence>
<dbReference type="InterPro" id="IPR045584">
    <property type="entry name" value="Pilin-like"/>
</dbReference>
<dbReference type="PANTHER" id="PTHR30093">
    <property type="entry name" value="GENERAL SECRETION PATHWAY PROTEIN G"/>
    <property type="match status" value="1"/>
</dbReference>
<reference evidence="7" key="1">
    <citation type="submission" date="2005-08" db="EMBL/GenBank/DDBJ databases">
        <title>Complete sequence of Dechloromonas aromatica RCB.</title>
        <authorList>
            <person name="Salinero K.K."/>
            <person name="Copeland A."/>
            <person name="Lucas S."/>
            <person name="Lapidus A."/>
            <person name="Barry K."/>
            <person name="Detter J.C."/>
            <person name="Glavina T."/>
            <person name="Hammon N."/>
            <person name="Israni S."/>
            <person name="Pitluck S."/>
            <person name="Di Bartolo G."/>
            <person name="Trong S."/>
            <person name="Schmutz J."/>
            <person name="Larimer F."/>
            <person name="Land M."/>
            <person name="Ivanova N."/>
            <person name="Richardson P."/>
        </authorList>
    </citation>
    <scope>NUCLEOTIDE SEQUENCE</scope>
    <source>
        <strain evidence="7">RCB</strain>
    </source>
</reference>
<keyword evidence="3 6" id="KW-0812">Transmembrane</keyword>
<dbReference type="PANTHER" id="PTHR30093:SF44">
    <property type="entry name" value="TYPE II SECRETION SYSTEM CORE PROTEIN G"/>
    <property type="match status" value="1"/>
</dbReference>
<gene>
    <name evidence="7" type="ordered locus">Daro_0883</name>
</gene>
<dbReference type="KEGG" id="dar:Daro_0883"/>
<evidence type="ECO:0000313" key="7">
    <source>
        <dbReference type="EMBL" id="AAZ45639.1"/>
    </source>
</evidence>
<accession>Q47HP2</accession>
<name>Q47HP2_DECAR</name>
<evidence type="ECO:0000256" key="3">
    <source>
        <dbReference type="ARBA" id="ARBA00022692"/>
    </source>
</evidence>
<dbReference type="NCBIfam" id="TIGR02532">
    <property type="entry name" value="IV_pilin_GFxxxE"/>
    <property type="match status" value="1"/>
</dbReference>
<sequence length="146" mass="14721">MKNVQKGFTLIELVVVIVILGILAATALPKFVDLSSDARSSVIKGVSGSMAAANAMLYAKAQAGGQGGATGSVTVNGTAVSLVYGFASTAAELALVMDLNPAADFDTTTLNEIQMKKAPTPASCKVLYAPATSTTAPTYTITASAC</sequence>
<organism evidence="7">
    <name type="scientific">Dechloromonas aromatica (strain RCB)</name>
    <dbReference type="NCBI Taxonomy" id="159087"/>
    <lineage>
        <taxon>Bacteria</taxon>
        <taxon>Pseudomonadati</taxon>
        <taxon>Pseudomonadota</taxon>
        <taxon>Betaproteobacteria</taxon>
        <taxon>Rhodocyclales</taxon>
        <taxon>Azonexaceae</taxon>
        <taxon>Dechloromonas</taxon>
    </lineage>
</organism>
<feature type="transmembrane region" description="Helical" evidence="6">
    <location>
        <begin position="7"/>
        <end position="28"/>
    </location>
</feature>
<keyword evidence="2" id="KW-0488">Methylation</keyword>
<dbReference type="GO" id="GO:0016020">
    <property type="term" value="C:membrane"/>
    <property type="evidence" value="ECO:0007669"/>
    <property type="project" value="UniProtKB-SubCell"/>
</dbReference>
<dbReference type="Gene3D" id="3.30.700.10">
    <property type="entry name" value="Glycoprotein, Type 4 Pilin"/>
    <property type="match status" value="1"/>
</dbReference>
<keyword evidence="5 6" id="KW-0472">Membrane</keyword>
<dbReference type="InterPro" id="IPR012902">
    <property type="entry name" value="N_methyl_site"/>
</dbReference>
<evidence type="ECO:0000256" key="2">
    <source>
        <dbReference type="ARBA" id="ARBA00022481"/>
    </source>
</evidence>
<dbReference type="eggNOG" id="COG2165">
    <property type="taxonomic scope" value="Bacteria"/>
</dbReference>
<evidence type="ECO:0000256" key="4">
    <source>
        <dbReference type="ARBA" id="ARBA00022989"/>
    </source>
</evidence>
<evidence type="ECO:0000256" key="5">
    <source>
        <dbReference type="ARBA" id="ARBA00023136"/>
    </source>
</evidence>
<dbReference type="SUPFAM" id="SSF54523">
    <property type="entry name" value="Pili subunits"/>
    <property type="match status" value="1"/>
</dbReference>
<dbReference type="EMBL" id="CP000089">
    <property type="protein sequence ID" value="AAZ45639.1"/>
    <property type="molecule type" value="Genomic_DNA"/>
</dbReference>
<evidence type="ECO:0000256" key="6">
    <source>
        <dbReference type="SAM" id="Phobius"/>
    </source>
</evidence>
<dbReference type="STRING" id="159087.Daro_0883"/>
<protein>
    <submittedName>
        <fullName evidence="7">General secretion pathway protein H</fullName>
    </submittedName>
</protein>
<keyword evidence="4 6" id="KW-1133">Transmembrane helix</keyword>
<dbReference type="AlphaFoldDB" id="Q47HP2"/>
<comment type="subcellular location">
    <subcellularLocation>
        <location evidence="1">Membrane</location>
        <topology evidence="1">Single-pass membrane protein</topology>
    </subcellularLocation>
</comment>
<dbReference type="OrthoDB" id="9182129at2"/>
<dbReference type="HOGENOM" id="CLU_098637_3_0_4"/>